<dbReference type="STRING" id="650164.K5X8B1"/>
<dbReference type="InterPro" id="IPR020845">
    <property type="entry name" value="AMP-binding_CS"/>
</dbReference>
<dbReference type="RefSeq" id="XP_007391694.1">
    <property type="nucleotide sequence ID" value="XM_007391632.1"/>
</dbReference>
<dbReference type="PANTHER" id="PTHR24096:SF149">
    <property type="entry name" value="AMP-BINDING DOMAIN-CONTAINING PROTEIN-RELATED"/>
    <property type="match status" value="1"/>
</dbReference>
<dbReference type="Pfam" id="PF13193">
    <property type="entry name" value="AMP-binding_C"/>
    <property type="match status" value="1"/>
</dbReference>
<evidence type="ECO:0000259" key="3">
    <source>
        <dbReference type="Pfam" id="PF00501"/>
    </source>
</evidence>
<keyword evidence="6" id="KW-1185">Reference proteome</keyword>
<dbReference type="AlphaFoldDB" id="K5X8B1"/>
<dbReference type="EMBL" id="JH930469">
    <property type="protein sequence ID" value="EKM59122.1"/>
    <property type="molecule type" value="Genomic_DNA"/>
</dbReference>
<dbReference type="InterPro" id="IPR000873">
    <property type="entry name" value="AMP-dep_synth/lig_dom"/>
</dbReference>
<dbReference type="PANTHER" id="PTHR24096">
    <property type="entry name" value="LONG-CHAIN-FATTY-ACID--COA LIGASE"/>
    <property type="match status" value="1"/>
</dbReference>
<evidence type="ECO:0000313" key="5">
    <source>
        <dbReference type="EMBL" id="EKM59122.1"/>
    </source>
</evidence>
<dbReference type="PROSITE" id="PS00455">
    <property type="entry name" value="AMP_BINDING"/>
    <property type="match status" value="1"/>
</dbReference>
<dbReference type="Gene3D" id="3.40.50.980">
    <property type="match status" value="2"/>
</dbReference>
<dbReference type="SUPFAM" id="SSF56801">
    <property type="entry name" value="Acetyl-CoA synthetase-like"/>
    <property type="match status" value="1"/>
</dbReference>
<dbReference type="InParanoid" id="K5X8B1"/>
<dbReference type="GeneID" id="18912349"/>
<dbReference type="FunCoup" id="K5X8B1">
    <property type="interactions" value="299"/>
</dbReference>
<dbReference type="KEGG" id="pco:PHACADRAFT_205298"/>
<reference evidence="5 6" key="1">
    <citation type="journal article" date="2012" name="BMC Genomics">
        <title>Comparative genomics of the white-rot fungi, Phanerochaete carnosa and P. chrysosporium, to elucidate the genetic basis of the distinct wood types they colonize.</title>
        <authorList>
            <person name="Suzuki H."/>
            <person name="MacDonald J."/>
            <person name="Syed K."/>
            <person name="Salamov A."/>
            <person name="Hori C."/>
            <person name="Aerts A."/>
            <person name="Henrissat B."/>
            <person name="Wiebenga A."/>
            <person name="vanKuyk P.A."/>
            <person name="Barry K."/>
            <person name="Lindquist E."/>
            <person name="LaButti K."/>
            <person name="Lapidus A."/>
            <person name="Lucas S."/>
            <person name="Coutinho P."/>
            <person name="Gong Y."/>
            <person name="Samejima M."/>
            <person name="Mahadevan R."/>
            <person name="Abou-Zaid M."/>
            <person name="de Vries R.P."/>
            <person name="Igarashi K."/>
            <person name="Yadav J.S."/>
            <person name="Grigoriev I.V."/>
            <person name="Master E.R."/>
        </authorList>
    </citation>
    <scope>NUCLEOTIDE SEQUENCE [LARGE SCALE GENOMIC DNA]</scope>
    <source>
        <strain evidence="5 6">HHB-10118-sp</strain>
    </source>
</reference>
<gene>
    <name evidence="5" type="ORF">PHACADRAFT_205298</name>
</gene>
<comment type="similarity">
    <text evidence="1">Belongs to the ATP-dependent AMP-binding enzyme family.</text>
</comment>
<sequence>MKIYTSPHAPVLVRNESIYTNLAVTRFDDFPREQPAFIDAATGKVISRGDWLQLTQELAWGFRHEFPRLGGVGSLQRGDVVMIFSPNSLAWPVMLFGGFAAGLCMTLANSSYTARELEHQWTNSGAKVVIVHPDLLSVVLEMFKNVKLDLTAARRRIIIADWPTPDPAFNDYIRMQNLLGAGRLFQEERFPEELANETTLLCYSSGTTGEPKGVMITHRNLIAVIAMIEISYPSLHEPNPVISGPIPFYHIYGGINLLHFPFIRGVPLVIMQKFDPVDTCKWIEKYKVTQMLVVPPICLLFTRHPAIDKYNMSSLRLISSGAAHLKEPLVKALRNRLRNAGADVAITQGYGMTEMSPTTHILPAKDFIRKAGSIGTLLPNLEARLVVEDVREAAPGEPGELWLRGPTIMKGYLNNSEATADSITPDGWYKTGDIATLDEEGYYSIVDRRKELIKYKGFQVPPAELESVLLKHPEIADAAVIGVVDEAEATELPKAYVVHKTGLQSYDERAFCLAVEEWIKPHVARHKYLRGGVVVIDAIPKSAAGKILRRQLVERAKSEFASAKATGAKL</sequence>
<evidence type="ECO:0000256" key="1">
    <source>
        <dbReference type="ARBA" id="ARBA00006432"/>
    </source>
</evidence>
<dbReference type="Proteomes" id="UP000008370">
    <property type="component" value="Unassembled WGS sequence"/>
</dbReference>
<dbReference type="Gene3D" id="3.30.300.30">
    <property type="match status" value="1"/>
</dbReference>
<proteinExistence type="inferred from homology"/>
<evidence type="ECO:0000313" key="6">
    <source>
        <dbReference type="Proteomes" id="UP000008370"/>
    </source>
</evidence>
<dbReference type="OrthoDB" id="1898221at2759"/>
<dbReference type="HOGENOM" id="CLU_000022_59_2_1"/>
<name>K5X8B1_PHACS</name>
<organism evidence="5 6">
    <name type="scientific">Phanerochaete carnosa (strain HHB-10118-sp)</name>
    <name type="common">White-rot fungus</name>
    <name type="synonym">Peniophora carnosa</name>
    <dbReference type="NCBI Taxonomy" id="650164"/>
    <lineage>
        <taxon>Eukaryota</taxon>
        <taxon>Fungi</taxon>
        <taxon>Dikarya</taxon>
        <taxon>Basidiomycota</taxon>
        <taxon>Agaricomycotina</taxon>
        <taxon>Agaricomycetes</taxon>
        <taxon>Polyporales</taxon>
        <taxon>Phanerochaetaceae</taxon>
        <taxon>Phanerochaete</taxon>
    </lineage>
</organism>
<dbReference type="GO" id="GO:0016405">
    <property type="term" value="F:CoA-ligase activity"/>
    <property type="evidence" value="ECO:0007669"/>
    <property type="project" value="TreeGrafter"/>
</dbReference>
<dbReference type="InterPro" id="IPR025110">
    <property type="entry name" value="AMP-bd_C"/>
</dbReference>
<dbReference type="Pfam" id="PF00501">
    <property type="entry name" value="AMP-binding"/>
    <property type="match status" value="1"/>
</dbReference>
<feature type="domain" description="AMP-dependent synthetase/ligase" evidence="3">
    <location>
        <begin position="75"/>
        <end position="413"/>
    </location>
</feature>
<dbReference type="Gene3D" id="2.30.38.10">
    <property type="entry name" value="Luciferase, Domain 3"/>
    <property type="match status" value="1"/>
</dbReference>
<dbReference type="InterPro" id="IPR045851">
    <property type="entry name" value="AMP-bd_C_sf"/>
</dbReference>
<protein>
    <submittedName>
        <fullName evidence="5">Uncharacterized protein</fullName>
    </submittedName>
</protein>
<evidence type="ECO:0000259" key="4">
    <source>
        <dbReference type="Pfam" id="PF13193"/>
    </source>
</evidence>
<evidence type="ECO:0000256" key="2">
    <source>
        <dbReference type="ARBA" id="ARBA00022598"/>
    </source>
</evidence>
<dbReference type="CDD" id="cd05911">
    <property type="entry name" value="Firefly_Luc_like"/>
    <property type="match status" value="1"/>
</dbReference>
<feature type="domain" description="AMP-binding enzyme C-terminal" evidence="4">
    <location>
        <begin position="464"/>
        <end position="546"/>
    </location>
</feature>
<keyword evidence="2" id="KW-0436">Ligase</keyword>
<accession>K5X8B1</accession>